<dbReference type="InterPro" id="IPR036388">
    <property type="entry name" value="WH-like_DNA-bd_sf"/>
</dbReference>
<dbReference type="AlphaFoldDB" id="A0A5M9HYP5"/>
<dbReference type="EMBL" id="VMSO01000037">
    <property type="protein sequence ID" value="KAA8500212.1"/>
    <property type="molecule type" value="Genomic_DNA"/>
</dbReference>
<dbReference type="GO" id="GO:0003700">
    <property type="term" value="F:DNA-binding transcription factor activity"/>
    <property type="evidence" value="ECO:0007669"/>
    <property type="project" value="InterPro"/>
</dbReference>
<evidence type="ECO:0000259" key="1">
    <source>
        <dbReference type="PROSITE" id="PS50995"/>
    </source>
</evidence>
<protein>
    <submittedName>
        <fullName evidence="2">MarR family transcriptional regulator</fullName>
    </submittedName>
</protein>
<dbReference type="PROSITE" id="PS50995">
    <property type="entry name" value="HTH_MARR_2"/>
    <property type="match status" value="1"/>
</dbReference>
<dbReference type="OrthoDB" id="1859537at2"/>
<reference evidence="2" key="1">
    <citation type="submission" date="2019-07" db="EMBL/GenBank/DDBJ databases">
        <authorList>
            <person name="Wongkuna S."/>
            <person name="Scaria J."/>
        </authorList>
    </citation>
    <scope>NUCLEOTIDE SEQUENCE [LARGE SCALE GENOMIC DNA]</scope>
    <source>
        <strain evidence="2">SW178</strain>
    </source>
</reference>
<dbReference type="Pfam" id="PF01047">
    <property type="entry name" value="MarR"/>
    <property type="match status" value="1"/>
</dbReference>
<gene>
    <name evidence="2" type="ORF">FNY66_14805</name>
</gene>
<dbReference type="RefSeq" id="WP_150311634.1">
    <property type="nucleotide sequence ID" value="NZ_VMSO01000037.1"/>
</dbReference>
<dbReference type="GO" id="GO:0006950">
    <property type="term" value="P:response to stress"/>
    <property type="evidence" value="ECO:0007669"/>
    <property type="project" value="TreeGrafter"/>
</dbReference>
<accession>A0A5M9HYP5</accession>
<dbReference type="PANTHER" id="PTHR33164">
    <property type="entry name" value="TRANSCRIPTIONAL REGULATOR, MARR FAMILY"/>
    <property type="match status" value="1"/>
</dbReference>
<name>A0A5M9HYP5_9FIRM</name>
<evidence type="ECO:0000313" key="3">
    <source>
        <dbReference type="Proteomes" id="UP000322025"/>
    </source>
</evidence>
<comment type="caution">
    <text evidence="2">The sequence shown here is derived from an EMBL/GenBank/DDBJ whole genome shotgun (WGS) entry which is preliminary data.</text>
</comment>
<evidence type="ECO:0000313" key="2">
    <source>
        <dbReference type="EMBL" id="KAA8500212.1"/>
    </source>
</evidence>
<proteinExistence type="predicted"/>
<organism evidence="2 3">
    <name type="scientific">Mediterraneibacter catenae</name>
    <dbReference type="NCBI Taxonomy" id="2594882"/>
    <lineage>
        <taxon>Bacteria</taxon>
        <taxon>Bacillati</taxon>
        <taxon>Bacillota</taxon>
        <taxon>Clostridia</taxon>
        <taxon>Lachnospirales</taxon>
        <taxon>Lachnospiraceae</taxon>
        <taxon>Mediterraneibacter</taxon>
    </lineage>
</organism>
<dbReference type="InterPro" id="IPR039422">
    <property type="entry name" value="MarR/SlyA-like"/>
</dbReference>
<dbReference type="InterPro" id="IPR000835">
    <property type="entry name" value="HTH_MarR-typ"/>
</dbReference>
<dbReference type="SMART" id="SM00347">
    <property type="entry name" value="HTH_MARR"/>
    <property type="match status" value="1"/>
</dbReference>
<dbReference type="PANTHER" id="PTHR33164:SF101">
    <property type="entry name" value="TRANSCRIPTIONAL REPRESSOR MPRA"/>
    <property type="match status" value="1"/>
</dbReference>
<dbReference type="SUPFAM" id="SSF46785">
    <property type="entry name" value="Winged helix' DNA-binding domain"/>
    <property type="match status" value="1"/>
</dbReference>
<dbReference type="InterPro" id="IPR036390">
    <property type="entry name" value="WH_DNA-bd_sf"/>
</dbReference>
<keyword evidence="3" id="KW-1185">Reference proteome</keyword>
<dbReference type="Gene3D" id="1.10.10.10">
    <property type="entry name" value="Winged helix-like DNA-binding domain superfamily/Winged helix DNA-binding domain"/>
    <property type="match status" value="1"/>
</dbReference>
<sequence>MSSELREQFFTTIIHFRKLESALSAECEMQMNEMVILHSIAGTCCQECPCMNLDVPKMQKKLHISKPAISYILNTLEKKNYITREIDPKDRRKVSISATPEGRAAAEQSMKKYDEIWSEILDRFGEDNMRQLIDLLTDLDDLYSVLSSDRK</sequence>
<dbReference type="Proteomes" id="UP000322025">
    <property type="component" value="Unassembled WGS sequence"/>
</dbReference>
<dbReference type="PRINTS" id="PR00598">
    <property type="entry name" value="HTHMARR"/>
</dbReference>
<feature type="domain" description="HTH marR-type" evidence="1">
    <location>
        <begin position="1"/>
        <end position="141"/>
    </location>
</feature>